<dbReference type="AlphaFoldDB" id="A0A9E2KE88"/>
<dbReference type="EMBL" id="JAHLFQ010000253">
    <property type="protein sequence ID" value="MBU3805200.1"/>
    <property type="molecule type" value="Genomic_DNA"/>
</dbReference>
<dbReference type="PANTHER" id="PTHR30616">
    <property type="entry name" value="UNCHARACTERIZED PROTEIN YFIH"/>
    <property type="match status" value="1"/>
</dbReference>
<evidence type="ECO:0000256" key="3">
    <source>
        <dbReference type="ARBA" id="ARBA00007353"/>
    </source>
</evidence>
<comment type="catalytic activity">
    <reaction evidence="8">
        <text>adenosine + H2O + H(+) = inosine + NH4(+)</text>
        <dbReference type="Rhea" id="RHEA:24408"/>
        <dbReference type="ChEBI" id="CHEBI:15377"/>
        <dbReference type="ChEBI" id="CHEBI:15378"/>
        <dbReference type="ChEBI" id="CHEBI:16335"/>
        <dbReference type="ChEBI" id="CHEBI:17596"/>
        <dbReference type="ChEBI" id="CHEBI:28938"/>
        <dbReference type="EC" id="3.5.4.4"/>
    </reaction>
    <physiologicalReaction direction="left-to-right" evidence="8">
        <dbReference type="Rhea" id="RHEA:24409"/>
    </physiologicalReaction>
</comment>
<comment type="catalytic activity">
    <reaction evidence="9">
        <text>adenosine + phosphate = alpha-D-ribose 1-phosphate + adenine</text>
        <dbReference type="Rhea" id="RHEA:27642"/>
        <dbReference type="ChEBI" id="CHEBI:16335"/>
        <dbReference type="ChEBI" id="CHEBI:16708"/>
        <dbReference type="ChEBI" id="CHEBI:43474"/>
        <dbReference type="ChEBI" id="CHEBI:57720"/>
        <dbReference type="EC" id="2.4.2.1"/>
    </reaction>
    <physiologicalReaction direction="left-to-right" evidence="9">
        <dbReference type="Rhea" id="RHEA:27643"/>
    </physiologicalReaction>
</comment>
<evidence type="ECO:0000256" key="1">
    <source>
        <dbReference type="ARBA" id="ARBA00000553"/>
    </source>
</evidence>
<reference evidence="12" key="1">
    <citation type="journal article" date="2021" name="PeerJ">
        <title>Extensive microbial diversity within the chicken gut microbiome revealed by metagenomics and culture.</title>
        <authorList>
            <person name="Gilroy R."/>
            <person name="Ravi A."/>
            <person name="Getino M."/>
            <person name="Pursley I."/>
            <person name="Horton D.L."/>
            <person name="Alikhan N.F."/>
            <person name="Baker D."/>
            <person name="Gharbi K."/>
            <person name="Hall N."/>
            <person name="Watson M."/>
            <person name="Adriaenssens E.M."/>
            <person name="Foster-Nyarko E."/>
            <person name="Jarju S."/>
            <person name="Secka A."/>
            <person name="Antonio M."/>
            <person name="Oren A."/>
            <person name="Chaudhuri R.R."/>
            <person name="La Ragione R."/>
            <person name="Hildebrand F."/>
            <person name="Pallen M.J."/>
        </authorList>
    </citation>
    <scope>NUCLEOTIDE SEQUENCE</scope>
    <source>
        <strain evidence="12">B5-657</strain>
    </source>
</reference>
<dbReference type="InterPro" id="IPR038371">
    <property type="entry name" value="Cu_polyphenol_OxRdtase_sf"/>
</dbReference>
<evidence type="ECO:0000313" key="12">
    <source>
        <dbReference type="EMBL" id="MBU3805200.1"/>
    </source>
</evidence>
<evidence type="ECO:0000256" key="11">
    <source>
        <dbReference type="RuleBase" id="RU361274"/>
    </source>
</evidence>
<evidence type="ECO:0000256" key="10">
    <source>
        <dbReference type="ARBA" id="ARBA00049893"/>
    </source>
</evidence>
<evidence type="ECO:0000256" key="7">
    <source>
        <dbReference type="ARBA" id="ARBA00022833"/>
    </source>
</evidence>
<proteinExistence type="inferred from homology"/>
<comment type="catalytic activity">
    <reaction evidence="10">
        <text>S-methyl-5'-thioadenosine + phosphate = 5-(methylsulfanyl)-alpha-D-ribose 1-phosphate + adenine</text>
        <dbReference type="Rhea" id="RHEA:11852"/>
        <dbReference type="ChEBI" id="CHEBI:16708"/>
        <dbReference type="ChEBI" id="CHEBI:17509"/>
        <dbReference type="ChEBI" id="CHEBI:43474"/>
        <dbReference type="ChEBI" id="CHEBI:58533"/>
        <dbReference type="EC" id="2.4.2.28"/>
    </reaction>
    <physiologicalReaction direction="left-to-right" evidence="10">
        <dbReference type="Rhea" id="RHEA:11853"/>
    </physiologicalReaction>
</comment>
<dbReference type="CDD" id="cd16833">
    <property type="entry name" value="YfiH"/>
    <property type="match status" value="1"/>
</dbReference>
<evidence type="ECO:0000313" key="13">
    <source>
        <dbReference type="Proteomes" id="UP000824229"/>
    </source>
</evidence>
<dbReference type="Gene3D" id="3.60.140.10">
    <property type="entry name" value="CNF1/YfiH-like putative cysteine hydrolases"/>
    <property type="match status" value="1"/>
</dbReference>
<comment type="similarity">
    <text evidence="3 11">Belongs to the purine nucleoside phosphorylase YfiH/LACC1 family.</text>
</comment>
<dbReference type="GO" id="GO:0016787">
    <property type="term" value="F:hydrolase activity"/>
    <property type="evidence" value="ECO:0007669"/>
    <property type="project" value="UniProtKB-KW"/>
</dbReference>
<dbReference type="Pfam" id="PF02578">
    <property type="entry name" value="Cu-oxidase_4"/>
    <property type="match status" value="1"/>
</dbReference>
<comment type="catalytic activity">
    <reaction evidence="1">
        <text>inosine + phosphate = alpha-D-ribose 1-phosphate + hypoxanthine</text>
        <dbReference type="Rhea" id="RHEA:27646"/>
        <dbReference type="ChEBI" id="CHEBI:17368"/>
        <dbReference type="ChEBI" id="CHEBI:17596"/>
        <dbReference type="ChEBI" id="CHEBI:43474"/>
        <dbReference type="ChEBI" id="CHEBI:57720"/>
        <dbReference type="EC" id="2.4.2.1"/>
    </reaction>
    <physiologicalReaction direction="left-to-right" evidence="1">
        <dbReference type="Rhea" id="RHEA:27647"/>
    </physiologicalReaction>
</comment>
<evidence type="ECO:0000256" key="2">
    <source>
        <dbReference type="ARBA" id="ARBA00003215"/>
    </source>
</evidence>
<dbReference type="SUPFAM" id="SSF64438">
    <property type="entry name" value="CNF1/YfiH-like putative cysteine hydrolases"/>
    <property type="match status" value="1"/>
</dbReference>
<keyword evidence="7" id="KW-0862">Zinc</keyword>
<dbReference type="PANTHER" id="PTHR30616:SF2">
    <property type="entry name" value="PURINE NUCLEOSIDE PHOSPHORYLASE LACC1"/>
    <property type="match status" value="1"/>
</dbReference>
<dbReference type="Proteomes" id="UP000824229">
    <property type="component" value="Unassembled WGS sequence"/>
</dbReference>
<evidence type="ECO:0000256" key="8">
    <source>
        <dbReference type="ARBA" id="ARBA00047989"/>
    </source>
</evidence>
<name>A0A9E2KE88_9FIRM</name>
<evidence type="ECO:0000256" key="6">
    <source>
        <dbReference type="ARBA" id="ARBA00022801"/>
    </source>
</evidence>
<organism evidence="12 13">
    <name type="scientific">Candidatus Cellulosilyticum pullistercoris</name>
    <dbReference type="NCBI Taxonomy" id="2838521"/>
    <lineage>
        <taxon>Bacteria</taxon>
        <taxon>Bacillati</taxon>
        <taxon>Bacillota</taxon>
        <taxon>Clostridia</taxon>
        <taxon>Lachnospirales</taxon>
        <taxon>Cellulosilyticaceae</taxon>
        <taxon>Cellulosilyticum</taxon>
    </lineage>
</organism>
<sequence length="274" mass="31096">MSEKIPYKFITKGELTYLTFNIWESGEKMIHGFSTRFGGVSEGALSSLNLGFNRGDKKENVLENYHRMSEALGVTFDSLVLSNQVHETEIVKVTEEDKGNGILKLNKWESMDGLYTNIPGITLVTHYADCVPLFFYAPEYDMIGMAHAGWRGTVQEIGKKMIETWVREEHIPASSIQVAIGPSIGPCHFEVDEDVARPFLNQFPNAAYIEYHEDKNKYNIDLWACNKESLMKAGVLEEHIIVSEICTCCYDQFFFSHRKTKGHRGTLGAFMSLK</sequence>
<dbReference type="NCBIfam" id="TIGR00726">
    <property type="entry name" value="peptidoglycan editing factor PgeF"/>
    <property type="match status" value="1"/>
</dbReference>
<dbReference type="GO" id="GO:0017061">
    <property type="term" value="F:S-methyl-5-thioadenosine phosphorylase activity"/>
    <property type="evidence" value="ECO:0007669"/>
    <property type="project" value="UniProtKB-EC"/>
</dbReference>
<keyword evidence="6" id="KW-0378">Hydrolase</keyword>
<dbReference type="InterPro" id="IPR003730">
    <property type="entry name" value="Cu_polyphenol_OxRdtase"/>
</dbReference>
<protein>
    <recommendedName>
        <fullName evidence="11">Purine nucleoside phosphorylase</fullName>
    </recommendedName>
</protein>
<evidence type="ECO:0000256" key="5">
    <source>
        <dbReference type="ARBA" id="ARBA00022723"/>
    </source>
</evidence>
<accession>A0A9E2KE88</accession>
<comment type="caution">
    <text evidence="12">The sequence shown here is derived from an EMBL/GenBank/DDBJ whole genome shotgun (WGS) entry which is preliminary data.</text>
</comment>
<keyword evidence="4" id="KW-0808">Transferase</keyword>
<dbReference type="InterPro" id="IPR011324">
    <property type="entry name" value="Cytotoxic_necrot_fac-like_cat"/>
</dbReference>
<reference evidence="12" key="2">
    <citation type="submission" date="2021-04" db="EMBL/GenBank/DDBJ databases">
        <authorList>
            <person name="Gilroy R."/>
        </authorList>
    </citation>
    <scope>NUCLEOTIDE SEQUENCE</scope>
    <source>
        <strain evidence="12">B5-657</strain>
    </source>
</reference>
<dbReference type="GO" id="GO:0005507">
    <property type="term" value="F:copper ion binding"/>
    <property type="evidence" value="ECO:0007669"/>
    <property type="project" value="TreeGrafter"/>
</dbReference>
<keyword evidence="5" id="KW-0479">Metal-binding</keyword>
<evidence type="ECO:0000256" key="4">
    <source>
        <dbReference type="ARBA" id="ARBA00022679"/>
    </source>
</evidence>
<evidence type="ECO:0000256" key="9">
    <source>
        <dbReference type="ARBA" id="ARBA00048968"/>
    </source>
</evidence>
<comment type="function">
    <text evidence="2">Purine nucleoside enzyme that catalyzes the phosphorolysis of adenosine and inosine nucleosides, yielding D-ribose 1-phosphate and the respective free bases, adenine and hypoxanthine. Also catalyzes the phosphorolysis of S-methyl-5'-thioadenosine into adenine and S-methyl-5-thio-alpha-D-ribose 1-phosphate. Also has adenosine deaminase activity.</text>
</comment>
<gene>
    <name evidence="12" type="primary">pgeF</name>
    <name evidence="12" type="ORF">H9872_10675</name>
</gene>